<dbReference type="GO" id="GO:0004826">
    <property type="term" value="F:phenylalanine-tRNA ligase activity"/>
    <property type="evidence" value="ECO:0007669"/>
    <property type="project" value="InterPro"/>
</dbReference>
<name>A0A6J4UCE0_9BACT</name>
<protein>
    <recommendedName>
        <fullName evidence="1">B3/B4 tRNA-binding domain-containing protein</fullName>
    </recommendedName>
</protein>
<dbReference type="InterPro" id="IPR020825">
    <property type="entry name" value="Phe-tRNA_synthase-like_B3/B4"/>
</dbReference>
<organism evidence="2">
    <name type="scientific">uncultured Thermomicrobiales bacterium</name>
    <dbReference type="NCBI Taxonomy" id="1645740"/>
    <lineage>
        <taxon>Bacteria</taxon>
        <taxon>Pseudomonadati</taxon>
        <taxon>Thermomicrobiota</taxon>
        <taxon>Thermomicrobia</taxon>
        <taxon>Thermomicrobiales</taxon>
        <taxon>environmental samples</taxon>
    </lineage>
</organism>
<evidence type="ECO:0000313" key="2">
    <source>
        <dbReference type="EMBL" id="CAA9546643.1"/>
    </source>
</evidence>
<accession>A0A6J4UCE0</accession>
<dbReference type="PANTHER" id="PTHR39209:SF2">
    <property type="entry name" value="CYTOPLASMIC PROTEIN"/>
    <property type="match status" value="1"/>
</dbReference>
<evidence type="ECO:0000259" key="1">
    <source>
        <dbReference type="Pfam" id="PF03483"/>
    </source>
</evidence>
<dbReference type="GO" id="GO:0003723">
    <property type="term" value="F:RNA binding"/>
    <property type="evidence" value="ECO:0007669"/>
    <property type="project" value="InterPro"/>
</dbReference>
<dbReference type="Gene3D" id="3.50.40.10">
    <property type="entry name" value="Phenylalanyl-trna Synthetase, Chain B, domain 3"/>
    <property type="match status" value="1"/>
</dbReference>
<dbReference type="PANTHER" id="PTHR39209">
    <property type="match status" value="1"/>
</dbReference>
<dbReference type="InterPro" id="IPR005146">
    <property type="entry name" value="B3/B4_tRNA-bd"/>
</dbReference>
<proteinExistence type="predicted"/>
<gene>
    <name evidence="2" type="ORF">AVDCRST_MAG33-518</name>
</gene>
<feature type="domain" description="B3/B4 tRNA-binding" evidence="1">
    <location>
        <begin position="68"/>
        <end position="199"/>
    </location>
</feature>
<reference evidence="2" key="1">
    <citation type="submission" date="2020-02" db="EMBL/GenBank/DDBJ databases">
        <authorList>
            <person name="Meier V. D."/>
        </authorList>
    </citation>
    <scope>NUCLEOTIDE SEQUENCE</scope>
    <source>
        <strain evidence="2">AVDCRST_MAG33</strain>
    </source>
</reference>
<dbReference type="SUPFAM" id="SSF56037">
    <property type="entry name" value="PheT/TilS domain"/>
    <property type="match status" value="1"/>
</dbReference>
<dbReference type="EMBL" id="CADCWK010000041">
    <property type="protein sequence ID" value="CAA9546643.1"/>
    <property type="molecule type" value="Genomic_DNA"/>
</dbReference>
<sequence>MLTFSIHPDVFERLPNVRIVAVVATGIDNSVPRPDIEQRWREIWDATPARFAGLGSAQSHHRVAPWRTQMTSIGVSPKKHPVAIESIVRRAIKGGEPFIINPLVDWYNGVSLANVLPAGAFDAGDLVRDGGHLELRMTRDGDRFHVLGAGAPEPVAPGEIGYAIGATILTRHLAWRQSVEAMVTPATTSVIVMSETIDAIERAEPGTVEAMRSAIIDGLAETFGVEPAGAILTAQNPTVAWDLSGPARPVPVGEAV</sequence>
<dbReference type="Pfam" id="PF03483">
    <property type="entry name" value="B3_4"/>
    <property type="match status" value="1"/>
</dbReference>
<dbReference type="AlphaFoldDB" id="A0A6J4UCE0"/>